<dbReference type="RefSeq" id="WP_143849314.1">
    <property type="nucleotide sequence ID" value="NZ_VLXZ01000008.1"/>
</dbReference>
<dbReference type="InterPro" id="IPR013216">
    <property type="entry name" value="Methyltransf_11"/>
</dbReference>
<dbReference type="SUPFAM" id="SSF53335">
    <property type="entry name" value="S-adenosyl-L-methionine-dependent methyltransferases"/>
    <property type="match status" value="1"/>
</dbReference>
<keyword evidence="2" id="KW-0489">Methyltransferase</keyword>
<dbReference type="Gene3D" id="3.40.50.150">
    <property type="entry name" value="Vaccinia Virus protein VP39"/>
    <property type="match status" value="1"/>
</dbReference>
<comment type="caution">
    <text evidence="2">The sequence shown here is derived from an EMBL/GenBank/DDBJ whole genome shotgun (WGS) entry which is preliminary data.</text>
</comment>
<dbReference type="PANTHER" id="PTHR43861">
    <property type="entry name" value="TRANS-ACONITATE 2-METHYLTRANSFERASE-RELATED"/>
    <property type="match status" value="1"/>
</dbReference>
<dbReference type="PANTHER" id="PTHR43861:SF1">
    <property type="entry name" value="TRANS-ACONITATE 2-METHYLTRANSFERASE"/>
    <property type="match status" value="1"/>
</dbReference>
<evidence type="ECO:0000259" key="1">
    <source>
        <dbReference type="Pfam" id="PF08241"/>
    </source>
</evidence>
<keyword evidence="3" id="KW-1185">Reference proteome</keyword>
<feature type="domain" description="Methyltransferase type 11" evidence="1">
    <location>
        <begin position="47"/>
        <end position="141"/>
    </location>
</feature>
<evidence type="ECO:0000313" key="2">
    <source>
        <dbReference type="EMBL" id="TSB45974.1"/>
    </source>
</evidence>
<dbReference type="GO" id="GO:0032259">
    <property type="term" value="P:methylation"/>
    <property type="evidence" value="ECO:0007669"/>
    <property type="project" value="UniProtKB-KW"/>
</dbReference>
<dbReference type="EMBL" id="VLXZ01000008">
    <property type="protein sequence ID" value="TSB45974.1"/>
    <property type="molecule type" value="Genomic_DNA"/>
</dbReference>
<name>A0A553ZWZ8_9BACI</name>
<dbReference type="Pfam" id="PF08241">
    <property type="entry name" value="Methyltransf_11"/>
    <property type="match status" value="1"/>
</dbReference>
<gene>
    <name evidence="2" type="ORF">FN960_13795</name>
</gene>
<organism evidence="2 3">
    <name type="scientific">Alkalicoccobacillus porphyridii</name>
    <dbReference type="NCBI Taxonomy" id="2597270"/>
    <lineage>
        <taxon>Bacteria</taxon>
        <taxon>Bacillati</taxon>
        <taxon>Bacillota</taxon>
        <taxon>Bacilli</taxon>
        <taxon>Bacillales</taxon>
        <taxon>Bacillaceae</taxon>
        <taxon>Alkalicoccobacillus</taxon>
    </lineage>
</organism>
<keyword evidence="2" id="KW-0808">Transferase</keyword>
<evidence type="ECO:0000313" key="3">
    <source>
        <dbReference type="Proteomes" id="UP000318521"/>
    </source>
</evidence>
<proteinExistence type="predicted"/>
<dbReference type="Proteomes" id="UP000318521">
    <property type="component" value="Unassembled WGS sequence"/>
</dbReference>
<accession>A0A553ZWZ8</accession>
<sequence>MKQNKYDDEDFFRAYENMPRSVHGLTAAGEWHVLQKHVPNLKGKRVLDLGCGFGWHCRYAVGKGAAQVTGIDISNNMLEKAKTLHSNPSITYIQRPIEEAKFASNSFDVVISSLAFHYVKAYRETIQRIYQWLSNGGTLLFTVEHPIFTAREEQDWIIDEQGTRSYWPIDDYQQEGKRITSFLTKDVVKYHRTISTYTNELIRAGFVLQAIEEPKPTKEALQQSEEMKDELRRPMFLMMSAKKQEEERH</sequence>
<dbReference type="InterPro" id="IPR029063">
    <property type="entry name" value="SAM-dependent_MTases_sf"/>
</dbReference>
<dbReference type="AlphaFoldDB" id="A0A553ZWZ8"/>
<reference evidence="2 3" key="1">
    <citation type="submission" date="2019-07" db="EMBL/GenBank/DDBJ databases">
        <authorList>
            <person name="Park Y.J."/>
            <person name="Jeong S.E."/>
            <person name="Jung H.S."/>
        </authorList>
    </citation>
    <scope>NUCLEOTIDE SEQUENCE [LARGE SCALE GENOMIC DNA]</scope>
    <source>
        <strain evidence="3">P16(2019)</strain>
    </source>
</reference>
<dbReference type="GO" id="GO:0008757">
    <property type="term" value="F:S-adenosylmethionine-dependent methyltransferase activity"/>
    <property type="evidence" value="ECO:0007669"/>
    <property type="project" value="InterPro"/>
</dbReference>
<dbReference type="OrthoDB" id="9791837at2"/>
<dbReference type="CDD" id="cd02440">
    <property type="entry name" value="AdoMet_MTases"/>
    <property type="match status" value="1"/>
</dbReference>
<protein>
    <submittedName>
        <fullName evidence="2">Class I SAM-dependent methyltransferase</fullName>
    </submittedName>
</protein>